<sequence>MKGQDSVTKIGPWGSDTGRPNDVDVLPRRLISVVVHNSTVINSLTFAYIDWDGQQQTAGPWDWTPEPFDGKIDTIILGRSEFLTAVSGTLGRNSGYSDVVTSLYFVTNTGGYGPYGKGGGTRFRSSLQGNGSIVGFFVNVSGDEIDAIGVYFSPEMEACKEKEEGGVGISRSMACRER</sequence>
<dbReference type="GO" id="GO:0030246">
    <property type="term" value="F:carbohydrate binding"/>
    <property type="evidence" value="ECO:0007669"/>
    <property type="project" value="UniProtKB-KW"/>
</dbReference>
<dbReference type="SUPFAM" id="SSF51101">
    <property type="entry name" value="Mannose-binding lectins"/>
    <property type="match status" value="1"/>
</dbReference>
<dbReference type="SMART" id="SM00915">
    <property type="entry name" value="Jacalin"/>
    <property type="match status" value="1"/>
</dbReference>
<keyword evidence="1" id="KW-0430">Lectin</keyword>
<organism evidence="3 4">
    <name type="scientific">Triticum turgidum subsp. durum</name>
    <name type="common">Durum wheat</name>
    <name type="synonym">Triticum durum</name>
    <dbReference type="NCBI Taxonomy" id="4567"/>
    <lineage>
        <taxon>Eukaryota</taxon>
        <taxon>Viridiplantae</taxon>
        <taxon>Streptophyta</taxon>
        <taxon>Embryophyta</taxon>
        <taxon>Tracheophyta</taxon>
        <taxon>Spermatophyta</taxon>
        <taxon>Magnoliopsida</taxon>
        <taxon>Liliopsida</taxon>
        <taxon>Poales</taxon>
        <taxon>Poaceae</taxon>
        <taxon>BOP clade</taxon>
        <taxon>Pooideae</taxon>
        <taxon>Triticodae</taxon>
        <taxon>Triticeae</taxon>
        <taxon>Triticinae</taxon>
        <taxon>Triticum</taxon>
    </lineage>
</organism>
<reference evidence="3 4" key="1">
    <citation type="submission" date="2017-09" db="EMBL/GenBank/DDBJ databases">
        <authorList>
            <consortium name="International Durum Wheat Genome Sequencing Consortium (IDWGSC)"/>
            <person name="Milanesi L."/>
        </authorList>
    </citation>
    <scope>NUCLEOTIDE SEQUENCE [LARGE SCALE GENOMIC DNA]</scope>
    <source>
        <strain evidence="4">cv. Svevo</strain>
    </source>
</reference>
<dbReference type="PANTHER" id="PTHR46506">
    <property type="entry name" value="OS05G0143600 PROTEIN"/>
    <property type="match status" value="1"/>
</dbReference>
<evidence type="ECO:0000313" key="3">
    <source>
        <dbReference type="EMBL" id="VAI25335.1"/>
    </source>
</evidence>
<protein>
    <recommendedName>
        <fullName evidence="2">Jacalin-type lectin domain-containing protein</fullName>
    </recommendedName>
</protein>
<dbReference type="Gene3D" id="2.100.10.30">
    <property type="entry name" value="Jacalin-like lectin domain"/>
    <property type="match status" value="1"/>
</dbReference>
<dbReference type="EMBL" id="LT934119">
    <property type="protein sequence ID" value="VAI25335.1"/>
    <property type="molecule type" value="Genomic_DNA"/>
</dbReference>
<dbReference type="Pfam" id="PF01419">
    <property type="entry name" value="Jacalin"/>
    <property type="match status" value="1"/>
</dbReference>
<proteinExistence type="predicted"/>
<dbReference type="InterPro" id="IPR001229">
    <property type="entry name" value="Jacalin-like_lectin_dom"/>
</dbReference>
<name>A0A9R0WVV4_TRITD</name>
<accession>A0A9R0WVV4</accession>
<evidence type="ECO:0000313" key="4">
    <source>
        <dbReference type="Proteomes" id="UP000324705"/>
    </source>
</evidence>
<evidence type="ECO:0000259" key="2">
    <source>
        <dbReference type="PROSITE" id="PS51752"/>
    </source>
</evidence>
<gene>
    <name evidence="3" type="ORF">TRITD_5Av1G247920</name>
</gene>
<dbReference type="PROSITE" id="PS51752">
    <property type="entry name" value="JACALIN_LECTIN"/>
    <property type="match status" value="1"/>
</dbReference>
<evidence type="ECO:0000256" key="1">
    <source>
        <dbReference type="ARBA" id="ARBA00022734"/>
    </source>
</evidence>
<dbReference type="AlphaFoldDB" id="A0A9R0WVV4"/>
<dbReference type="Proteomes" id="UP000324705">
    <property type="component" value="Chromosome 5A"/>
</dbReference>
<dbReference type="InterPro" id="IPR036404">
    <property type="entry name" value="Jacalin-like_lectin_dom_sf"/>
</dbReference>
<dbReference type="Gramene" id="TRITD5Av1G247920.1">
    <property type="protein sequence ID" value="TRITD5Av1G247920.1"/>
    <property type="gene ID" value="TRITD5Av1G247920"/>
</dbReference>
<keyword evidence="4" id="KW-1185">Reference proteome</keyword>
<feature type="domain" description="Jacalin-type lectin" evidence="2">
    <location>
        <begin position="7"/>
        <end position="154"/>
    </location>
</feature>